<keyword evidence="9" id="KW-0175">Coiled coil</keyword>
<feature type="transmembrane region" description="Helical" evidence="11">
    <location>
        <begin position="101"/>
        <end position="130"/>
    </location>
</feature>
<dbReference type="Proteomes" id="UP000638648">
    <property type="component" value="Unassembled WGS sequence"/>
</dbReference>
<comment type="caution">
    <text evidence="14">The sequence shown here is derived from an EMBL/GenBank/DDBJ whole genome shotgun (WGS) entry which is preliminary data.</text>
</comment>
<dbReference type="InterPro" id="IPR036890">
    <property type="entry name" value="HATPase_C_sf"/>
</dbReference>
<evidence type="ECO:0000259" key="12">
    <source>
        <dbReference type="Pfam" id="PF02518"/>
    </source>
</evidence>
<feature type="transmembrane region" description="Helical" evidence="11">
    <location>
        <begin position="142"/>
        <end position="159"/>
    </location>
</feature>
<dbReference type="RefSeq" id="WP_192753561.1">
    <property type="nucleotide sequence ID" value="NZ_BAABJL010000131.1"/>
</dbReference>
<keyword evidence="4" id="KW-0808">Transferase</keyword>
<dbReference type="InterPro" id="IPR003594">
    <property type="entry name" value="HATPase_dom"/>
</dbReference>
<evidence type="ECO:0000256" key="3">
    <source>
        <dbReference type="ARBA" id="ARBA00022553"/>
    </source>
</evidence>
<evidence type="ECO:0000256" key="8">
    <source>
        <dbReference type="ARBA" id="ARBA00023012"/>
    </source>
</evidence>
<dbReference type="Pfam" id="PF07730">
    <property type="entry name" value="HisKA_3"/>
    <property type="match status" value="1"/>
</dbReference>
<evidence type="ECO:0000256" key="6">
    <source>
        <dbReference type="ARBA" id="ARBA00022777"/>
    </source>
</evidence>
<dbReference type="InterPro" id="IPR050482">
    <property type="entry name" value="Sensor_HK_TwoCompSys"/>
</dbReference>
<dbReference type="GO" id="GO:0046983">
    <property type="term" value="F:protein dimerization activity"/>
    <property type="evidence" value="ECO:0007669"/>
    <property type="project" value="InterPro"/>
</dbReference>
<evidence type="ECO:0000256" key="5">
    <source>
        <dbReference type="ARBA" id="ARBA00022741"/>
    </source>
</evidence>
<dbReference type="GO" id="GO:0005524">
    <property type="term" value="F:ATP binding"/>
    <property type="evidence" value="ECO:0007669"/>
    <property type="project" value="UniProtKB-KW"/>
</dbReference>
<dbReference type="GO" id="GO:0000155">
    <property type="term" value="F:phosphorelay sensor kinase activity"/>
    <property type="evidence" value="ECO:0007669"/>
    <property type="project" value="InterPro"/>
</dbReference>
<dbReference type="InterPro" id="IPR011712">
    <property type="entry name" value="Sig_transdc_His_kin_sub3_dim/P"/>
</dbReference>
<name>A0A927N033_9ACTN</name>
<feature type="region of interest" description="Disordered" evidence="10">
    <location>
        <begin position="353"/>
        <end position="383"/>
    </location>
</feature>
<dbReference type="AlphaFoldDB" id="A0A927N033"/>
<feature type="transmembrane region" description="Helical" evidence="11">
    <location>
        <begin position="171"/>
        <end position="190"/>
    </location>
</feature>
<organism evidence="14 15">
    <name type="scientific">Actinopolymorpha pittospori</name>
    <dbReference type="NCBI Taxonomy" id="648752"/>
    <lineage>
        <taxon>Bacteria</taxon>
        <taxon>Bacillati</taxon>
        <taxon>Actinomycetota</taxon>
        <taxon>Actinomycetes</taxon>
        <taxon>Propionibacteriales</taxon>
        <taxon>Actinopolymorphaceae</taxon>
        <taxon>Actinopolymorpha</taxon>
    </lineage>
</organism>
<evidence type="ECO:0000256" key="1">
    <source>
        <dbReference type="ARBA" id="ARBA00000085"/>
    </source>
</evidence>
<keyword evidence="8" id="KW-0902">Two-component regulatory system</keyword>
<evidence type="ECO:0000313" key="15">
    <source>
        <dbReference type="Proteomes" id="UP000638648"/>
    </source>
</evidence>
<dbReference type="Pfam" id="PF02518">
    <property type="entry name" value="HATPase_c"/>
    <property type="match status" value="1"/>
</dbReference>
<reference evidence="14" key="1">
    <citation type="submission" date="2020-10" db="EMBL/GenBank/DDBJ databases">
        <title>Sequencing the genomes of 1000 actinobacteria strains.</title>
        <authorList>
            <person name="Klenk H.-P."/>
        </authorList>
    </citation>
    <scope>NUCLEOTIDE SEQUENCE</scope>
    <source>
        <strain evidence="14">DSM 45354</strain>
    </source>
</reference>
<dbReference type="EC" id="2.7.13.3" evidence="2"/>
<dbReference type="EMBL" id="JADBEM010000001">
    <property type="protein sequence ID" value="MBE1610145.1"/>
    <property type="molecule type" value="Genomic_DNA"/>
</dbReference>
<evidence type="ECO:0000256" key="10">
    <source>
        <dbReference type="SAM" id="MobiDB-lite"/>
    </source>
</evidence>
<keyword evidence="6 14" id="KW-0418">Kinase</keyword>
<evidence type="ECO:0000256" key="11">
    <source>
        <dbReference type="SAM" id="Phobius"/>
    </source>
</evidence>
<sequence length="461" mass="48966">MSSSPLPRLRRLWRAWEPTLWPDVALAAALSLAAVWLTILAAEPSGSDVDVKVDVPRQPEFWPVPVPNVPYPRLTPPGEPVGRDVLMTLLITVPLVGRRRWPLVCLIVQFAGMLPFDIPVTPATLAALLIGAFSLAVHGRSALVSMSTLLVVGAVTAAVKEETWPSLPGWSGAFALLLPIGLFGVAIRAARGQARASHQRAEALEREQEAATSLAVAQERARIARELHDVVSHHVSVMTIQAGAAGKVLDADPELARGAMSAIEASGRETMTELRHLLGVLTPGPSEDDLLHPQPGLEQLDALVENVRRAGQPVSVRRTSAALPRGVDLTAYRVVQEALTNALRYAPGAPTEVAITTEPSPAPTNGASPLDPLPPDPLPPDRRSDLVIEVVNDEAPPDARSGGSGHGGTGRGLLGLAERLRLYGGTLESGRRLGGGFRVRARMPLEPRASRNELDNPLGAL</sequence>
<gene>
    <name evidence="14" type="ORF">HEB94_006993</name>
</gene>
<dbReference type="PANTHER" id="PTHR24421">
    <property type="entry name" value="NITRATE/NITRITE SENSOR PROTEIN NARX-RELATED"/>
    <property type="match status" value="1"/>
</dbReference>
<feature type="compositionally biased region" description="Polar residues" evidence="10">
    <location>
        <begin position="357"/>
        <end position="367"/>
    </location>
</feature>
<accession>A0A927N033</accession>
<evidence type="ECO:0000256" key="7">
    <source>
        <dbReference type="ARBA" id="ARBA00022840"/>
    </source>
</evidence>
<keyword evidence="15" id="KW-1185">Reference proteome</keyword>
<keyword evidence="3" id="KW-0597">Phosphoprotein</keyword>
<keyword evidence="11" id="KW-0812">Transmembrane</keyword>
<evidence type="ECO:0000313" key="14">
    <source>
        <dbReference type="EMBL" id="MBE1610145.1"/>
    </source>
</evidence>
<feature type="domain" description="Signal transduction histidine kinase subgroup 3 dimerisation and phosphoacceptor" evidence="13">
    <location>
        <begin position="219"/>
        <end position="284"/>
    </location>
</feature>
<evidence type="ECO:0000256" key="9">
    <source>
        <dbReference type="SAM" id="Coils"/>
    </source>
</evidence>
<evidence type="ECO:0000256" key="2">
    <source>
        <dbReference type="ARBA" id="ARBA00012438"/>
    </source>
</evidence>
<dbReference type="Gene3D" id="1.20.5.1930">
    <property type="match status" value="1"/>
</dbReference>
<dbReference type="GO" id="GO:0016020">
    <property type="term" value="C:membrane"/>
    <property type="evidence" value="ECO:0007669"/>
    <property type="project" value="InterPro"/>
</dbReference>
<feature type="domain" description="Histidine kinase/HSP90-like ATPase" evidence="12">
    <location>
        <begin position="329"/>
        <end position="446"/>
    </location>
</feature>
<evidence type="ECO:0000256" key="4">
    <source>
        <dbReference type="ARBA" id="ARBA00022679"/>
    </source>
</evidence>
<keyword evidence="7" id="KW-0067">ATP-binding</keyword>
<feature type="coiled-coil region" evidence="9">
    <location>
        <begin position="187"/>
        <end position="221"/>
    </location>
</feature>
<keyword evidence="5" id="KW-0547">Nucleotide-binding</keyword>
<dbReference type="Gene3D" id="3.30.565.10">
    <property type="entry name" value="Histidine kinase-like ATPase, C-terminal domain"/>
    <property type="match status" value="1"/>
</dbReference>
<proteinExistence type="predicted"/>
<comment type="catalytic activity">
    <reaction evidence="1">
        <text>ATP + protein L-histidine = ADP + protein N-phospho-L-histidine.</text>
        <dbReference type="EC" id="2.7.13.3"/>
    </reaction>
</comment>
<keyword evidence="11" id="KW-0472">Membrane</keyword>
<protein>
    <recommendedName>
        <fullName evidence="2">histidine kinase</fullName>
        <ecNumber evidence="2">2.7.13.3</ecNumber>
    </recommendedName>
</protein>
<dbReference type="PANTHER" id="PTHR24421:SF10">
    <property type="entry name" value="NITRATE_NITRITE SENSOR PROTEIN NARQ"/>
    <property type="match status" value="1"/>
</dbReference>
<evidence type="ECO:0000259" key="13">
    <source>
        <dbReference type="Pfam" id="PF07730"/>
    </source>
</evidence>
<feature type="transmembrane region" description="Helical" evidence="11">
    <location>
        <begin position="20"/>
        <end position="42"/>
    </location>
</feature>
<keyword evidence="11" id="KW-1133">Transmembrane helix</keyword>
<dbReference type="SUPFAM" id="SSF55874">
    <property type="entry name" value="ATPase domain of HSP90 chaperone/DNA topoisomerase II/histidine kinase"/>
    <property type="match status" value="1"/>
</dbReference>